<organism evidence="2 3">
    <name type="scientific">Caldicellulosiruptor changbaiensis</name>
    <dbReference type="NCBI Taxonomy" id="1222016"/>
    <lineage>
        <taxon>Bacteria</taxon>
        <taxon>Bacillati</taxon>
        <taxon>Bacillota</taxon>
        <taxon>Bacillota incertae sedis</taxon>
        <taxon>Caldicellulosiruptorales</taxon>
        <taxon>Caldicellulosiruptoraceae</taxon>
        <taxon>Caldicellulosiruptor</taxon>
    </lineage>
</organism>
<keyword evidence="3" id="KW-1185">Reference proteome</keyword>
<dbReference type="EMBL" id="CP034791">
    <property type="protein sequence ID" value="AZT91620.1"/>
    <property type="molecule type" value="Genomic_DNA"/>
</dbReference>
<feature type="region of interest" description="Disordered" evidence="1">
    <location>
        <begin position="35"/>
        <end position="87"/>
    </location>
</feature>
<accession>A0A3T0D8Y2</accession>
<name>A0A3T0D8Y2_9FIRM</name>
<reference evidence="2 3" key="1">
    <citation type="submission" date="2018-12" db="EMBL/GenBank/DDBJ databases">
        <title>Genome sequence from the cellulolytic species, Caldicellulosiruptor changbaiensis.</title>
        <authorList>
            <person name="Blumer-Schuette S.E."/>
            <person name="Mendoza C."/>
        </authorList>
    </citation>
    <scope>NUCLEOTIDE SEQUENCE [LARGE SCALE GENOMIC DNA]</scope>
    <source>
        <strain evidence="2 3">CBS-Z</strain>
    </source>
</reference>
<evidence type="ECO:0000256" key="1">
    <source>
        <dbReference type="SAM" id="MobiDB-lite"/>
    </source>
</evidence>
<protein>
    <submittedName>
        <fullName evidence="2">Uncharacterized protein</fullName>
    </submittedName>
</protein>
<sequence>MHIRPIDVKILYPKSTEVSQIVFGEQQKENMLKHINAQKNQSKVDEDLKRVRGKDNVSEIRLTQKQERERQRAKKEKKPNKGLDIRV</sequence>
<feature type="compositionally biased region" description="Basic and acidic residues" evidence="1">
    <location>
        <begin position="42"/>
        <end position="70"/>
    </location>
</feature>
<dbReference type="KEGG" id="ccha:ELD05_03450"/>
<proteinExistence type="predicted"/>
<evidence type="ECO:0000313" key="3">
    <source>
        <dbReference type="Proteomes" id="UP000282930"/>
    </source>
</evidence>
<dbReference type="Proteomes" id="UP000282930">
    <property type="component" value="Chromosome"/>
</dbReference>
<dbReference type="AlphaFoldDB" id="A0A3T0D8Y2"/>
<gene>
    <name evidence="2" type="ORF">ELD05_03450</name>
</gene>
<evidence type="ECO:0000313" key="2">
    <source>
        <dbReference type="EMBL" id="AZT91620.1"/>
    </source>
</evidence>